<dbReference type="PROSITE" id="PS00036">
    <property type="entry name" value="BZIP_BASIC"/>
    <property type="match status" value="1"/>
</dbReference>
<dbReference type="InterPro" id="IPR050936">
    <property type="entry name" value="AP-1-like"/>
</dbReference>
<gene>
    <name evidence="7" type="ORF">K461DRAFT_281765</name>
</gene>
<evidence type="ECO:0000256" key="2">
    <source>
        <dbReference type="ARBA" id="ARBA00004496"/>
    </source>
</evidence>
<dbReference type="PANTHER" id="PTHR40621:SF6">
    <property type="entry name" value="AP-1-LIKE TRANSCRIPTION FACTOR YAP1-RELATED"/>
    <property type="match status" value="1"/>
</dbReference>
<dbReference type="Gene3D" id="1.20.5.170">
    <property type="match status" value="1"/>
</dbReference>
<dbReference type="GO" id="GO:0001228">
    <property type="term" value="F:DNA-binding transcription activator activity, RNA polymerase II-specific"/>
    <property type="evidence" value="ECO:0007669"/>
    <property type="project" value="TreeGrafter"/>
</dbReference>
<feature type="compositionally biased region" description="Polar residues" evidence="5">
    <location>
        <begin position="280"/>
        <end position="294"/>
    </location>
</feature>
<dbReference type="AlphaFoldDB" id="A0A9P4IX92"/>
<dbReference type="GO" id="GO:0000976">
    <property type="term" value="F:transcription cis-regulatory region binding"/>
    <property type="evidence" value="ECO:0007669"/>
    <property type="project" value="InterPro"/>
</dbReference>
<dbReference type="PROSITE" id="PS50217">
    <property type="entry name" value="BZIP"/>
    <property type="match status" value="1"/>
</dbReference>
<feature type="region of interest" description="Disordered" evidence="5">
    <location>
        <begin position="254"/>
        <end position="294"/>
    </location>
</feature>
<dbReference type="OrthoDB" id="5380163at2759"/>
<feature type="compositionally biased region" description="Polar residues" evidence="5">
    <location>
        <begin position="392"/>
        <end position="402"/>
    </location>
</feature>
<keyword evidence="3" id="KW-0539">Nucleus</keyword>
<dbReference type="SUPFAM" id="SSF111430">
    <property type="entry name" value="YAP1 redox domain"/>
    <property type="match status" value="1"/>
</dbReference>
<dbReference type="InterPro" id="IPR023167">
    <property type="entry name" value="Yap1_redox_dom_sf"/>
</dbReference>
<comment type="similarity">
    <text evidence="4">Belongs to the bZIP family. YAP subfamily.</text>
</comment>
<comment type="subcellular location">
    <subcellularLocation>
        <location evidence="2">Cytoplasm</location>
    </subcellularLocation>
    <subcellularLocation>
        <location evidence="1">Nucleus</location>
    </subcellularLocation>
</comment>
<dbReference type="Gene3D" id="1.10.238.100">
    <property type="entry name" value="YAP1 redox domain. Chain B"/>
    <property type="match status" value="1"/>
</dbReference>
<evidence type="ECO:0000256" key="3">
    <source>
        <dbReference type="ARBA" id="ARBA00023242"/>
    </source>
</evidence>
<dbReference type="InterPro" id="IPR004827">
    <property type="entry name" value="bZIP"/>
</dbReference>
<dbReference type="InterPro" id="IPR013910">
    <property type="entry name" value="TF_PAP1"/>
</dbReference>
<organism evidence="7 8">
    <name type="scientific">Myriangium duriaei CBS 260.36</name>
    <dbReference type="NCBI Taxonomy" id="1168546"/>
    <lineage>
        <taxon>Eukaryota</taxon>
        <taxon>Fungi</taxon>
        <taxon>Dikarya</taxon>
        <taxon>Ascomycota</taxon>
        <taxon>Pezizomycotina</taxon>
        <taxon>Dothideomycetes</taxon>
        <taxon>Dothideomycetidae</taxon>
        <taxon>Myriangiales</taxon>
        <taxon>Myriangiaceae</taxon>
        <taxon>Myriangium</taxon>
    </lineage>
</organism>
<dbReference type="SMART" id="SM00338">
    <property type="entry name" value="BRLZ"/>
    <property type="match status" value="1"/>
</dbReference>
<evidence type="ECO:0000313" key="8">
    <source>
        <dbReference type="Proteomes" id="UP000799439"/>
    </source>
</evidence>
<protein>
    <submittedName>
        <fullName evidence="7">PAP1-domain-containing protein</fullName>
    </submittedName>
</protein>
<dbReference type="FunFam" id="1.20.5.170:FF:000067">
    <property type="entry name" value="BZIP transcription factor"/>
    <property type="match status" value="1"/>
</dbReference>
<sequence length="635" mass="68541">MAGLDTRDPRYLTNNQQDLLRAALVSNKPQQRSSEPQKASMSAFDNQLNAASAIDGVTNFDDFDPNDPLLTSFYEGDTSFDLDNSGVSLGDIEVNEIHDKRKASDASPDSDEGEQGDPKRREGEDKQAKKPGRKPLTTEPTTKRKAQNRAAQRAFRERKEKHLKDLETKVDELTKASEADKQENGILKAQVERLQSELSEYRKRMSTDSNRGSPATTYKPANRSDFTFQFPAFGTLPAAGPQLFGTKGMNYIKRESNDAGSSMPPVARQDSGDQRISPGHNISANASPTTNAVAEPNNMQSFAGLFSPGILNGAAVSSNSPDYGFPRASASPVMRENSTTSIGSRAFRFNSESASSNNDSPSQSSMSQFNTTSSCNTSPAPSQHPSPLKDSVPNNNPGLTSINELSALNSQSTPASSNSIDWLVSQNGGQFDPVLFGDYRESQDAIVGDGDFNNGFFNEAFPFDINSPLNFMDSASPKPAPTVNARTAMPPSAGKSQDKPEACKKLLAELEKSQAGGDDDYGLATAKDKNGAMLSANAIWNQLQSNKDFQDGKFDLDGLCSELRSKAKCSESGMAVPAAAVESTFKKLSGKTVEEDHNLIWDEAFVNSTFDKLGANTQANWGGFGLTNEQLSQGW</sequence>
<dbReference type="Proteomes" id="UP000799439">
    <property type="component" value="Unassembled WGS sequence"/>
</dbReference>
<dbReference type="CDD" id="cd14688">
    <property type="entry name" value="bZIP_YAP"/>
    <property type="match status" value="1"/>
</dbReference>
<feature type="domain" description="BZIP" evidence="6">
    <location>
        <begin position="138"/>
        <end position="201"/>
    </location>
</feature>
<evidence type="ECO:0000256" key="1">
    <source>
        <dbReference type="ARBA" id="ARBA00004123"/>
    </source>
</evidence>
<feature type="region of interest" description="Disordered" evidence="5">
    <location>
        <begin position="93"/>
        <end position="163"/>
    </location>
</feature>
<keyword evidence="8" id="KW-1185">Reference proteome</keyword>
<proteinExistence type="inferred from homology"/>
<dbReference type="Pfam" id="PF00170">
    <property type="entry name" value="bZIP_1"/>
    <property type="match status" value="1"/>
</dbReference>
<feature type="compositionally biased region" description="Low complexity" evidence="5">
    <location>
        <begin position="351"/>
        <end position="367"/>
    </location>
</feature>
<evidence type="ECO:0000256" key="5">
    <source>
        <dbReference type="SAM" id="MobiDB-lite"/>
    </source>
</evidence>
<dbReference type="EMBL" id="ML996091">
    <property type="protein sequence ID" value="KAF2149395.1"/>
    <property type="molecule type" value="Genomic_DNA"/>
</dbReference>
<feature type="region of interest" description="Disordered" evidence="5">
    <location>
        <begin position="477"/>
        <end position="500"/>
    </location>
</feature>
<evidence type="ECO:0000259" key="6">
    <source>
        <dbReference type="PROSITE" id="PS50217"/>
    </source>
</evidence>
<feature type="compositionally biased region" description="Polar residues" evidence="5">
    <location>
        <begin position="207"/>
        <end position="216"/>
    </location>
</feature>
<feature type="region of interest" description="Disordered" evidence="5">
    <location>
        <begin position="351"/>
        <end position="402"/>
    </location>
</feature>
<feature type="compositionally biased region" description="Basic and acidic residues" evidence="5">
    <location>
        <begin position="116"/>
        <end position="128"/>
    </location>
</feature>
<feature type="region of interest" description="Disordered" evidence="5">
    <location>
        <begin position="202"/>
        <end position="222"/>
    </location>
</feature>
<evidence type="ECO:0000313" key="7">
    <source>
        <dbReference type="EMBL" id="KAF2149395.1"/>
    </source>
</evidence>
<feature type="compositionally biased region" description="Basic and acidic residues" evidence="5">
    <location>
        <begin position="95"/>
        <end position="104"/>
    </location>
</feature>
<dbReference type="GO" id="GO:0090575">
    <property type="term" value="C:RNA polymerase II transcription regulator complex"/>
    <property type="evidence" value="ECO:0007669"/>
    <property type="project" value="TreeGrafter"/>
</dbReference>
<dbReference type="InterPro" id="IPR046347">
    <property type="entry name" value="bZIP_sf"/>
</dbReference>
<dbReference type="GO" id="GO:0005737">
    <property type="term" value="C:cytoplasm"/>
    <property type="evidence" value="ECO:0007669"/>
    <property type="project" value="UniProtKB-SubCell"/>
</dbReference>
<dbReference type="GO" id="GO:0034599">
    <property type="term" value="P:cellular response to oxidative stress"/>
    <property type="evidence" value="ECO:0007669"/>
    <property type="project" value="UniProtKB-ARBA"/>
</dbReference>
<dbReference type="SUPFAM" id="SSF57959">
    <property type="entry name" value="Leucine zipper domain"/>
    <property type="match status" value="1"/>
</dbReference>
<reference evidence="7" key="1">
    <citation type="journal article" date="2020" name="Stud. Mycol.">
        <title>101 Dothideomycetes genomes: a test case for predicting lifestyles and emergence of pathogens.</title>
        <authorList>
            <person name="Haridas S."/>
            <person name="Albert R."/>
            <person name="Binder M."/>
            <person name="Bloem J."/>
            <person name="Labutti K."/>
            <person name="Salamov A."/>
            <person name="Andreopoulos B."/>
            <person name="Baker S."/>
            <person name="Barry K."/>
            <person name="Bills G."/>
            <person name="Bluhm B."/>
            <person name="Cannon C."/>
            <person name="Castanera R."/>
            <person name="Culley D."/>
            <person name="Daum C."/>
            <person name="Ezra D."/>
            <person name="Gonzalez J."/>
            <person name="Henrissat B."/>
            <person name="Kuo A."/>
            <person name="Liang C."/>
            <person name="Lipzen A."/>
            <person name="Lutzoni F."/>
            <person name="Magnuson J."/>
            <person name="Mondo S."/>
            <person name="Nolan M."/>
            <person name="Ohm R."/>
            <person name="Pangilinan J."/>
            <person name="Park H.-J."/>
            <person name="Ramirez L."/>
            <person name="Alfaro M."/>
            <person name="Sun H."/>
            <person name="Tritt A."/>
            <person name="Yoshinaga Y."/>
            <person name="Zwiers L.-H."/>
            <person name="Turgeon B."/>
            <person name="Goodwin S."/>
            <person name="Spatafora J."/>
            <person name="Crous P."/>
            <person name="Grigoriev I."/>
        </authorList>
    </citation>
    <scope>NUCLEOTIDE SEQUENCE</scope>
    <source>
        <strain evidence="7">CBS 260.36</strain>
    </source>
</reference>
<accession>A0A9P4IX92</accession>
<feature type="compositionally biased region" description="Polar residues" evidence="5">
    <location>
        <begin position="368"/>
        <end position="385"/>
    </location>
</feature>
<name>A0A9P4IX92_9PEZI</name>
<dbReference type="PANTHER" id="PTHR40621">
    <property type="entry name" value="TRANSCRIPTION FACTOR KAPC-RELATED"/>
    <property type="match status" value="1"/>
</dbReference>
<dbReference type="Pfam" id="PF08601">
    <property type="entry name" value="PAP1"/>
    <property type="match status" value="2"/>
</dbReference>
<comment type="caution">
    <text evidence="7">The sequence shown here is derived from an EMBL/GenBank/DDBJ whole genome shotgun (WGS) entry which is preliminary data.</text>
</comment>
<feature type="compositionally biased region" description="Basic and acidic residues" evidence="5">
    <location>
        <begin position="154"/>
        <end position="163"/>
    </location>
</feature>
<evidence type="ECO:0000256" key="4">
    <source>
        <dbReference type="ARBA" id="ARBA00038132"/>
    </source>
</evidence>